<dbReference type="InterPro" id="IPR012337">
    <property type="entry name" value="RNaseH-like_sf"/>
</dbReference>
<dbReference type="InterPro" id="IPR044730">
    <property type="entry name" value="RNase_H-like_dom_plant"/>
</dbReference>
<dbReference type="PANTHER" id="PTHR47074:SF11">
    <property type="entry name" value="REVERSE TRANSCRIPTASE-LIKE PROTEIN"/>
    <property type="match status" value="1"/>
</dbReference>
<dbReference type="InterPro" id="IPR052929">
    <property type="entry name" value="RNase_H-like_EbsB-rel"/>
</dbReference>
<evidence type="ECO:0000313" key="3">
    <source>
        <dbReference type="Proteomes" id="UP000623129"/>
    </source>
</evidence>
<dbReference type="OrthoDB" id="685750at2759"/>
<organism evidence="2 3">
    <name type="scientific">Carex littledalei</name>
    <dbReference type="NCBI Taxonomy" id="544730"/>
    <lineage>
        <taxon>Eukaryota</taxon>
        <taxon>Viridiplantae</taxon>
        <taxon>Streptophyta</taxon>
        <taxon>Embryophyta</taxon>
        <taxon>Tracheophyta</taxon>
        <taxon>Spermatophyta</taxon>
        <taxon>Magnoliopsida</taxon>
        <taxon>Liliopsida</taxon>
        <taxon>Poales</taxon>
        <taxon>Cyperaceae</taxon>
        <taxon>Cyperoideae</taxon>
        <taxon>Cariceae</taxon>
        <taxon>Carex</taxon>
        <taxon>Carex subgen. Euthyceras</taxon>
    </lineage>
</organism>
<accession>A0A833QJ92</accession>
<dbReference type="Gene3D" id="3.30.420.10">
    <property type="entry name" value="Ribonuclease H-like superfamily/Ribonuclease H"/>
    <property type="match status" value="1"/>
</dbReference>
<dbReference type="GO" id="GO:0003676">
    <property type="term" value="F:nucleic acid binding"/>
    <property type="evidence" value="ECO:0007669"/>
    <property type="project" value="InterPro"/>
</dbReference>
<dbReference type="EMBL" id="SWLB01000024">
    <property type="protein sequence ID" value="KAF3322627.1"/>
    <property type="molecule type" value="Genomic_DNA"/>
</dbReference>
<dbReference type="InterPro" id="IPR002156">
    <property type="entry name" value="RNaseH_domain"/>
</dbReference>
<reference evidence="2" key="1">
    <citation type="submission" date="2020-01" db="EMBL/GenBank/DDBJ databases">
        <title>Genome sequence of Kobresia littledalei, the first chromosome-level genome in the family Cyperaceae.</title>
        <authorList>
            <person name="Qu G."/>
        </authorList>
    </citation>
    <scope>NUCLEOTIDE SEQUENCE</scope>
    <source>
        <strain evidence="2">C.B.Clarke</strain>
        <tissue evidence="2">Leaf</tissue>
    </source>
</reference>
<gene>
    <name evidence="2" type="ORF">FCM35_KLT12616</name>
</gene>
<keyword evidence="3" id="KW-1185">Reference proteome</keyword>
<name>A0A833QJ92_9POAL</name>
<dbReference type="PANTHER" id="PTHR47074">
    <property type="entry name" value="BNAC02G40300D PROTEIN"/>
    <property type="match status" value="1"/>
</dbReference>
<dbReference type="CDD" id="cd06222">
    <property type="entry name" value="RNase_H_like"/>
    <property type="match status" value="1"/>
</dbReference>
<evidence type="ECO:0000259" key="1">
    <source>
        <dbReference type="Pfam" id="PF13456"/>
    </source>
</evidence>
<comment type="caution">
    <text evidence="2">The sequence shown here is derived from an EMBL/GenBank/DDBJ whole genome shotgun (WGS) entry which is preliminary data.</text>
</comment>
<dbReference type="AlphaFoldDB" id="A0A833QJ92"/>
<sequence>MATGEVLVTDQEQVSGEELVPTQYTTSDRVLIPIDRWVVLVDASWEQSKKTGWGAVFYNKEGTLADIRCEQGVAEDPLHAEAIALLSTLQEIEQRMSTDESQRYIIFSDCQVLVKAVTTANADIPSWKATKTIAKCTRLVHQWGDIVRVKHVLRTALAEPHGLANKARRTGMTLHNLPHAMIRQRLKIRNKIDTE</sequence>
<proteinExistence type="predicted"/>
<dbReference type="Pfam" id="PF13456">
    <property type="entry name" value="RVT_3"/>
    <property type="match status" value="1"/>
</dbReference>
<dbReference type="Proteomes" id="UP000623129">
    <property type="component" value="Unassembled WGS sequence"/>
</dbReference>
<dbReference type="GO" id="GO:0004523">
    <property type="term" value="F:RNA-DNA hybrid ribonuclease activity"/>
    <property type="evidence" value="ECO:0007669"/>
    <property type="project" value="InterPro"/>
</dbReference>
<dbReference type="SUPFAM" id="SSF53098">
    <property type="entry name" value="Ribonuclease H-like"/>
    <property type="match status" value="1"/>
</dbReference>
<evidence type="ECO:0000313" key="2">
    <source>
        <dbReference type="EMBL" id="KAF3322627.1"/>
    </source>
</evidence>
<feature type="domain" description="RNase H type-1" evidence="1">
    <location>
        <begin position="41"/>
        <end position="167"/>
    </location>
</feature>
<protein>
    <recommendedName>
        <fullName evidence="1">RNase H type-1 domain-containing protein</fullName>
    </recommendedName>
</protein>
<dbReference type="InterPro" id="IPR036397">
    <property type="entry name" value="RNaseH_sf"/>
</dbReference>